<accession>A0A0G0GC43</accession>
<reference evidence="2 3" key="1">
    <citation type="journal article" date="2015" name="Nature">
        <title>rRNA introns, odd ribosomes, and small enigmatic genomes across a large radiation of phyla.</title>
        <authorList>
            <person name="Brown C.T."/>
            <person name="Hug L.A."/>
            <person name="Thomas B.C."/>
            <person name="Sharon I."/>
            <person name="Castelle C.J."/>
            <person name="Singh A."/>
            <person name="Wilkins M.J."/>
            <person name="Williams K.H."/>
            <person name="Banfield J.F."/>
        </authorList>
    </citation>
    <scope>NUCLEOTIDE SEQUENCE [LARGE SCALE GENOMIC DNA]</scope>
</reference>
<dbReference type="Proteomes" id="UP000034849">
    <property type="component" value="Unassembled WGS sequence"/>
</dbReference>
<dbReference type="InterPro" id="IPR043993">
    <property type="entry name" value="T4SS_pilin"/>
</dbReference>
<keyword evidence="1" id="KW-0472">Membrane</keyword>
<evidence type="ECO:0000313" key="2">
    <source>
        <dbReference type="EMBL" id="KKQ27552.1"/>
    </source>
</evidence>
<dbReference type="STRING" id="1619046.US42_C0008G0063"/>
<dbReference type="Pfam" id="PF18895">
    <property type="entry name" value="T4SS_pilin"/>
    <property type="match status" value="1"/>
</dbReference>
<evidence type="ECO:0000313" key="3">
    <source>
        <dbReference type="Proteomes" id="UP000034849"/>
    </source>
</evidence>
<dbReference type="AlphaFoldDB" id="A0A0G0GC43"/>
<protein>
    <submittedName>
        <fullName evidence="2">Uncharacterized protein</fullName>
    </submittedName>
</protein>
<proteinExistence type="predicted"/>
<organism evidence="2 3">
    <name type="scientific">Candidatus Magasanikbacteria bacterium GW2011_GWC2_37_14</name>
    <dbReference type="NCBI Taxonomy" id="1619046"/>
    <lineage>
        <taxon>Bacteria</taxon>
        <taxon>Candidatus Magasanikiibacteriota</taxon>
    </lineage>
</organism>
<feature type="transmembrane region" description="Helical" evidence="1">
    <location>
        <begin position="51"/>
        <end position="73"/>
    </location>
</feature>
<gene>
    <name evidence="2" type="ORF">US42_C0008G0063</name>
</gene>
<keyword evidence="1" id="KW-0812">Transmembrane</keyword>
<keyword evidence="1" id="KW-1133">Transmembrane helix</keyword>
<feature type="transmembrane region" description="Helical" evidence="1">
    <location>
        <begin position="93"/>
        <end position="111"/>
    </location>
</feature>
<name>A0A0G0GC43_9BACT</name>
<sequence length="133" mass="14639">MKKAFLFLSLMFVLLFGFFCTFKPVLAQGPYLGLEYGADTGLSTKDIRFTTARIINTVLGLLGMVSVVIIIYAGFKWMTAGGNEENATSARKILFSAVIGLVIILSAYSIARYVNTSLYKATTGYDYESMIIE</sequence>
<evidence type="ECO:0000256" key="1">
    <source>
        <dbReference type="SAM" id="Phobius"/>
    </source>
</evidence>
<dbReference type="EMBL" id="LBSX01000008">
    <property type="protein sequence ID" value="KKQ27552.1"/>
    <property type="molecule type" value="Genomic_DNA"/>
</dbReference>
<comment type="caution">
    <text evidence="2">The sequence shown here is derived from an EMBL/GenBank/DDBJ whole genome shotgun (WGS) entry which is preliminary data.</text>
</comment>